<dbReference type="EMBL" id="JAHZIK010000324">
    <property type="protein sequence ID" value="MBW7455229.1"/>
    <property type="molecule type" value="Genomic_DNA"/>
</dbReference>
<sequence>MNPYGNKYDAAVVGGGLAGLTAAVFLARAGKSVIVLEKAGRTGGLAQTVNKNGALFNFGPHAMYEGGAALRIL</sequence>
<dbReference type="Proteomes" id="UP001519887">
    <property type="component" value="Unassembled WGS sequence"/>
</dbReference>
<dbReference type="PANTHER" id="PTHR43734">
    <property type="entry name" value="PHYTOENE DESATURASE"/>
    <property type="match status" value="1"/>
</dbReference>
<organism evidence="1 2">
    <name type="scientific">Paenibacillus sepulcri</name>
    <dbReference type="NCBI Taxonomy" id="359917"/>
    <lineage>
        <taxon>Bacteria</taxon>
        <taxon>Bacillati</taxon>
        <taxon>Bacillota</taxon>
        <taxon>Bacilli</taxon>
        <taxon>Bacillales</taxon>
        <taxon>Paenibacillaceae</taxon>
        <taxon>Paenibacillus</taxon>
    </lineage>
</organism>
<gene>
    <name evidence="1" type="ORF">K0U00_14480</name>
</gene>
<dbReference type="Pfam" id="PF13450">
    <property type="entry name" value="NAD_binding_8"/>
    <property type="match status" value="1"/>
</dbReference>
<dbReference type="InterPro" id="IPR036188">
    <property type="entry name" value="FAD/NAD-bd_sf"/>
</dbReference>
<reference evidence="1 2" key="1">
    <citation type="submission" date="2021-07" db="EMBL/GenBank/DDBJ databases">
        <title>Paenibacillus radiodurans sp. nov., isolated from the southeastern edge of Tengger Desert.</title>
        <authorList>
            <person name="Zhang G."/>
        </authorList>
    </citation>
    <scope>NUCLEOTIDE SEQUENCE [LARGE SCALE GENOMIC DNA]</scope>
    <source>
        <strain evidence="1 2">CCM 7311</strain>
    </source>
</reference>
<dbReference type="SUPFAM" id="SSF51905">
    <property type="entry name" value="FAD/NAD(P)-binding domain"/>
    <property type="match status" value="1"/>
</dbReference>
<dbReference type="Gene3D" id="3.50.50.60">
    <property type="entry name" value="FAD/NAD(P)-binding domain"/>
    <property type="match status" value="1"/>
</dbReference>
<keyword evidence="2" id="KW-1185">Reference proteome</keyword>
<evidence type="ECO:0000313" key="1">
    <source>
        <dbReference type="EMBL" id="MBW7455229.1"/>
    </source>
</evidence>
<dbReference type="PANTHER" id="PTHR43734:SF1">
    <property type="entry name" value="PHYTOENE DESATURASE"/>
    <property type="match status" value="1"/>
</dbReference>
<proteinExistence type="predicted"/>
<evidence type="ECO:0000313" key="2">
    <source>
        <dbReference type="Proteomes" id="UP001519887"/>
    </source>
</evidence>
<comment type="caution">
    <text evidence="1">The sequence shown here is derived from an EMBL/GenBank/DDBJ whole genome shotgun (WGS) entry which is preliminary data.</text>
</comment>
<accession>A0ABS7C2Y0</accession>
<feature type="non-terminal residue" evidence="1">
    <location>
        <position position="73"/>
    </location>
</feature>
<name>A0ABS7C2Y0_9BACL</name>
<dbReference type="PRINTS" id="PR00419">
    <property type="entry name" value="ADXRDTASE"/>
</dbReference>
<protein>
    <submittedName>
        <fullName evidence="1">FAD-dependent oxidoreductase</fullName>
    </submittedName>
</protein>